<sequence>MQDLTMQVSQGTASYTPDEIFTKVMGDERHGRVRACGAGPTPTTYFGRQPSRDNHIQEQLDEANTKIVEQAKDIAVMKEQLRILMEQLGGQRNENLQVDEDAQESEDEEDLN</sequence>
<dbReference type="EMBL" id="MVGT01002040">
    <property type="protein sequence ID" value="OVA10077.1"/>
    <property type="molecule type" value="Genomic_DNA"/>
</dbReference>
<evidence type="ECO:0000313" key="4">
    <source>
        <dbReference type="Proteomes" id="UP000195402"/>
    </source>
</evidence>
<proteinExistence type="predicted"/>
<protein>
    <recommendedName>
        <fullName evidence="5">Transposase</fullName>
    </recommendedName>
</protein>
<organism evidence="3 4">
    <name type="scientific">Macleaya cordata</name>
    <name type="common">Five-seeded plume-poppy</name>
    <name type="synonym">Bocconia cordata</name>
    <dbReference type="NCBI Taxonomy" id="56857"/>
    <lineage>
        <taxon>Eukaryota</taxon>
        <taxon>Viridiplantae</taxon>
        <taxon>Streptophyta</taxon>
        <taxon>Embryophyta</taxon>
        <taxon>Tracheophyta</taxon>
        <taxon>Spermatophyta</taxon>
        <taxon>Magnoliopsida</taxon>
        <taxon>Ranunculales</taxon>
        <taxon>Papaveraceae</taxon>
        <taxon>Papaveroideae</taxon>
        <taxon>Macleaya</taxon>
    </lineage>
</organism>
<accession>A0A200QI67</accession>
<keyword evidence="4" id="KW-1185">Reference proteome</keyword>
<dbReference type="AlphaFoldDB" id="A0A200QI67"/>
<evidence type="ECO:0000313" key="3">
    <source>
        <dbReference type="EMBL" id="OVA10077.1"/>
    </source>
</evidence>
<gene>
    <name evidence="2" type="ORF">BVC80_1271g4</name>
    <name evidence="3" type="ORF">BVC80_1755g30</name>
</gene>
<name>A0A200QI67_MACCD</name>
<evidence type="ECO:0008006" key="5">
    <source>
        <dbReference type="Google" id="ProtNLM"/>
    </source>
</evidence>
<feature type="compositionally biased region" description="Acidic residues" evidence="1">
    <location>
        <begin position="97"/>
        <end position="112"/>
    </location>
</feature>
<evidence type="ECO:0000313" key="2">
    <source>
        <dbReference type="EMBL" id="OVA03785.1"/>
    </source>
</evidence>
<dbReference type="OrthoDB" id="1913335at2759"/>
<dbReference type="Proteomes" id="UP000195402">
    <property type="component" value="Unassembled WGS sequence"/>
</dbReference>
<dbReference type="EMBL" id="MVGT01003513">
    <property type="protein sequence ID" value="OVA03785.1"/>
    <property type="molecule type" value="Genomic_DNA"/>
</dbReference>
<comment type="caution">
    <text evidence="3">The sequence shown here is derived from an EMBL/GenBank/DDBJ whole genome shotgun (WGS) entry which is preliminary data.</text>
</comment>
<evidence type="ECO:0000256" key="1">
    <source>
        <dbReference type="SAM" id="MobiDB-lite"/>
    </source>
</evidence>
<reference evidence="3 4" key="1">
    <citation type="journal article" date="2017" name="Mol. Plant">
        <title>The Genome of Medicinal Plant Macleaya cordata Provides New Insights into Benzylisoquinoline Alkaloids Metabolism.</title>
        <authorList>
            <person name="Liu X."/>
            <person name="Liu Y."/>
            <person name="Huang P."/>
            <person name="Ma Y."/>
            <person name="Qing Z."/>
            <person name="Tang Q."/>
            <person name="Cao H."/>
            <person name="Cheng P."/>
            <person name="Zheng Y."/>
            <person name="Yuan Z."/>
            <person name="Zhou Y."/>
            <person name="Liu J."/>
            <person name="Tang Z."/>
            <person name="Zhuo Y."/>
            <person name="Zhang Y."/>
            <person name="Yu L."/>
            <person name="Huang J."/>
            <person name="Yang P."/>
            <person name="Peng Q."/>
            <person name="Zhang J."/>
            <person name="Jiang W."/>
            <person name="Zhang Z."/>
            <person name="Lin K."/>
            <person name="Ro D.K."/>
            <person name="Chen X."/>
            <person name="Xiong X."/>
            <person name="Shang Y."/>
            <person name="Huang S."/>
            <person name="Zeng J."/>
        </authorList>
    </citation>
    <scope>NUCLEOTIDE SEQUENCE [LARGE SCALE GENOMIC DNA]</scope>
    <source>
        <strain evidence="3">BLH2017</strain>
        <strain evidence="4">cv. BLH2017</strain>
        <tissue evidence="3">Root</tissue>
    </source>
</reference>
<feature type="region of interest" description="Disordered" evidence="1">
    <location>
        <begin position="87"/>
        <end position="112"/>
    </location>
</feature>